<dbReference type="SUPFAM" id="SSF56112">
    <property type="entry name" value="Protein kinase-like (PK-like)"/>
    <property type="match status" value="1"/>
</dbReference>
<dbReference type="InterPro" id="IPR000719">
    <property type="entry name" value="Prot_kinase_dom"/>
</dbReference>
<keyword evidence="3" id="KW-0808">Transferase</keyword>
<organism evidence="8">
    <name type="scientific">invertebrate metagenome</name>
    <dbReference type="NCBI Taxonomy" id="1711999"/>
    <lineage>
        <taxon>unclassified sequences</taxon>
        <taxon>metagenomes</taxon>
        <taxon>organismal metagenomes</taxon>
    </lineage>
</organism>
<comment type="caution">
    <text evidence="8">The sequence shown here is derived from an EMBL/GenBank/DDBJ whole genome shotgun (WGS) entry which is preliminary data.</text>
</comment>
<dbReference type="GO" id="GO:0004674">
    <property type="term" value="F:protein serine/threonine kinase activity"/>
    <property type="evidence" value="ECO:0007669"/>
    <property type="project" value="UniProtKB-KW"/>
</dbReference>
<keyword evidence="2" id="KW-0723">Serine/threonine-protein kinase</keyword>
<keyword evidence="5" id="KW-0418">Kinase</keyword>
<dbReference type="AlphaFoldDB" id="A0A2H9T469"/>
<dbReference type="PANTHER" id="PTHR24343">
    <property type="entry name" value="SERINE/THREONINE KINASE"/>
    <property type="match status" value="1"/>
</dbReference>
<reference evidence="8" key="1">
    <citation type="journal article" date="2017" name="Appl. Environ. Microbiol.">
        <title>Molecular characterization of an Endozoicomonas-like organism causing infection in king scallop Pecten maximus L.</title>
        <authorList>
            <person name="Cano I."/>
            <person name="van Aerle R."/>
            <person name="Ross S."/>
            <person name="Verner-Jeffreys D.W."/>
            <person name="Paley R.K."/>
            <person name="Rimmer G."/>
            <person name="Ryder D."/>
            <person name="Hooper P."/>
            <person name="Stone D."/>
            <person name="Feist S.W."/>
        </authorList>
    </citation>
    <scope>NUCLEOTIDE SEQUENCE</scope>
</reference>
<keyword evidence="4" id="KW-0547">Nucleotide-binding</keyword>
<keyword evidence="6" id="KW-0067">ATP-binding</keyword>
<evidence type="ECO:0000256" key="3">
    <source>
        <dbReference type="ARBA" id="ARBA00022679"/>
    </source>
</evidence>
<dbReference type="InterPro" id="IPR011009">
    <property type="entry name" value="Kinase-like_dom_sf"/>
</dbReference>
<dbReference type="GO" id="GO:0005524">
    <property type="term" value="F:ATP binding"/>
    <property type="evidence" value="ECO:0007669"/>
    <property type="project" value="UniProtKB-KW"/>
</dbReference>
<sequence>MPVEMPPLPPAHIENISRNNMTSLRRCKQHAQSTTETYEVFEKRLQQQGVDDEFEILGSWIQKEWTWVQKRETEILLRKDKNTHHLPFTLVFSLMAHDHTYEYGYVTLLNSVPHTVLVNFGWSPEDISKLEENYSKCNFWTASQWHYLNIPKPVTLNQEFYYILGDSNFAKVKFALITQPSTTDGSYKLCAAKKITMRAYRKSSAFCSLCTTIERIKDFSRKIIKEYNMQTRANSIMKGRQLAPSVYGCSATLDKRGNYQGIIFMDIAKGINAQRYIKMKKRENSLHESARLTISHNLLDVVEHMHNAGMTHGDLSTKNFFINPNTLQIQLIDFGKSNTVKTQKLVYPYTNIPPYWAPEWLKDKEIDTKAAEIYSLAVILIDFLCFGLIECNPFFPHSRSFQYPFQISQYDQASTMIKEYLARITFPDEATKTLICRMLNPLPNLRPTIQEVRREFNHLFLLSTGGQEACFDRL</sequence>
<evidence type="ECO:0000256" key="5">
    <source>
        <dbReference type="ARBA" id="ARBA00022777"/>
    </source>
</evidence>
<evidence type="ECO:0000256" key="2">
    <source>
        <dbReference type="ARBA" id="ARBA00022527"/>
    </source>
</evidence>
<dbReference type="PROSITE" id="PS00109">
    <property type="entry name" value="PROTEIN_KINASE_TYR"/>
    <property type="match status" value="1"/>
</dbReference>
<dbReference type="EC" id="2.7.11.1" evidence="1"/>
<dbReference type="Pfam" id="PF00069">
    <property type="entry name" value="Pkinase"/>
    <property type="match status" value="1"/>
</dbReference>
<gene>
    <name evidence="8" type="ORF">CI610_03067</name>
</gene>
<evidence type="ECO:0000259" key="7">
    <source>
        <dbReference type="PROSITE" id="PS50011"/>
    </source>
</evidence>
<dbReference type="EMBL" id="NSIT01000297">
    <property type="protein sequence ID" value="PJE78004.1"/>
    <property type="molecule type" value="Genomic_DNA"/>
</dbReference>
<evidence type="ECO:0000256" key="6">
    <source>
        <dbReference type="ARBA" id="ARBA00022840"/>
    </source>
</evidence>
<protein>
    <recommendedName>
        <fullName evidence="1">non-specific serine/threonine protein kinase</fullName>
        <ecNumber evidence="1">2.7.11.1</ecNumber>
    </recommendedName>
</protein>
<evidence type="ECO:0000256" key="4">
    <source>
        <dbReference type="ARBA" id="ARBA00022741"/>
    </source>
</evidence>
<dbReference type="InterPro" id="IPR008266">
    <property type="entry name" value="Tyr_kinase_AS"/>
</dbReference>
<dbReference type="SMART" id="SM00220">
    <property type="entry name" value="S_TKc"/>
    <property type="match status" value="1"/>
</dbReference>
<name>A0A2H9T469_9ZZZZ</name>
<evidence type="ECO:0000313" key="8">
    <source>
        <dbReference type="EMBL" id="PJE78004.1"/>
    </source>
</evidence>
<proteinExistence type="predicted"/>
<dbReference type="Gene3D" id="1.10.510.10">
    <property type="entry name" value="Transferase(Phosphotransferase) domain 1"/>
    <property type="match status" value="1"/>
</dbReference>
<accession>A0A2H9T469</accession>
<evidence type="ECO:0000256" key="1">
    <source>
        <dbReference type="ARBA" id="ARBA00012513"/>
    </source>
</evidence>
<dbReference type="PROSITE" id="PS50011">
    <property type="entry name" value="PROTEIN_KINASE_DOM"/>
    <property type="match status" value="1"/>
</dbReference>
<feature type="domain" description="Protein kinase" evidence="7">
    <location>
        <begin position="158"/>
        <end position="461"/>
    </location>
</feature>